<dbReference type="SUPFAM" id="SSF117143">
    <property type="entry name" value="Flagellar hook protein flgE"/>
    <property type="match status" value="1"/>
</dbReference>
<comment type="function">
    <text evidence="5">A flexible structure which links the flagellar filament to the drive apparatus in the basal body.</text>
</comment>
<evidence type="ECO:0000256" key="3">
    <source>
        <dbReference type="ARBA" id="ARBA00019015"/>
    </source>
</evidence>
<gene>
    <name evidence="10" type="ordered locus">Hhal_0517</name>
</gene>
<proteinExistence type="inferred from homology"/>
<dbReference type="GO" id="GO:0009424">
    <property type="term" value="C:bacterial-type flagellum hook"/>
    <property type="evidence" value="ECO:0007669"/>
    <property type="project" value="TreeGrafter"/>
</dbReference>
<keyword evidence="11" id="KW-1185">Reference proteome</keyword>
<keyword evidence="10" id="KW-0969">Cilium</keyword>
<dbReference type="Pfam" id="PF07559">
    <property type="entry name" value="FlgE_D2"/>
    <property type="match status" value="1"/>
</dbReference>
<feature type="domain" description="Flagellar hook protein FlgE D2" evidence="8">
    <location>
        <begin position="164"/>
        <end position="299"/>
    </location>
</feature>
<evidence type="ECO:0000259" key="9">
    <source>
        <dbReference type="Pfam" id="PF22692"/>
    </source>
</evidence>
<dbReference type="EMBL" id="CP000544">
    <property type="protein sequence ID" value="ABM61304.1"/>
    <property type="molecule type" value="Genomic_DNA"/>
</dbReference>
<protein>
    <recommendedName>
        <fullName evidence="3 5">Flagellar hook protein FlgE</fullName>
    </recommendedName>
</protein>
<dbReference type="Proteomes" id="UP000000647">
    <property type="component" value="Chromosome"/>
</dbReference>
<dbReference type="InterPro" id="IPR011491">
    <property type="entry name" value="FlgE_D2"/>
</dbReference>
<dbReference type="GO" id="GO:0071978">
    <property type="term" value="P:bacterial-type flagellum-dependent swarming motility"/>
    <property type="evidence" value="ECO:0007669"/>
    <property type="project" value="TreeGrafter"/>
</dbReference>
<dbReference type="NCBIfam" id="NF004238">
    <property type="entry name" value="PRK05682.1-1"/>
    <property type="match status" value="1"/>
</dbReference>
<dbReference type="InterPro" id="IPR037925">
    <property type="entry name" value="FlgE/F/G-like"/>
</dbReference>
<feature type="domain" description="Flagellar basal-body/hook protein C-terminal" evidence="7">
    <location>
        <begin position="373"/>
        <end position="417"/>
    </location>
</feature>
<reference evidence="11" key="1">
    <citation type="submission" date="2006-12" db="EMBL/GenBank/DDBJ databases">
        <title>Complete sequence of Halorhodospira halophila SL1.</title>
        <authorList>
            <consortium name="US DOE Joint Genome Institute"/>
            <person name="Copeland A."/>
            <person name="Lucas S."/>
            <person name="Lapidus A."/>
            <person name="Barry K."/>
            <person name="Detter J.C."/>
            <person name="Glavina del Rio T."/>
            <person name="Hammon N."/>
            <person name="Israni S."/>
            <person name="Dalin E."/>
            <person name="Tice H."/>
            <person name="Pitluck S."/>
            <person name="Saunders E."/>
            <person name="Brettin T."/>
            <person name="Bruce D."/>
            <person name="Han C."/>
            <person name="Tapia R."/>
            <person name="Schmutz J."/>
            <person name="Larimer F."/>
            <person name="Land M."/>
            <person name="Hauser L."/>
            <person name="Kyrpides N."/>
            <person name="Mikhailova N."/>
            <person name="Hoff W."/>
            <person name="Richardson P."/>
        </authorList>
    </citation>
    <scope>NUCLEOTIDE SEQUENCE [LARGE SCALE GENOMIC DNA]</scope>
    <source>
        <strain evidence="11">DSM 244 / SL1</strain>
    </source>
</reference>
<dbReference type="GO" id="GO:0005829">
    <property type="term" value="C:cytosol"/>
    <property type="evidence" value="ECO:0007669"/>
    <property type="project" value="TreeGrafter"/>
</dbReference>
<dbReference type="AlphaFoldDB" id="A1WUE2"/>
<keyword evidence="4 5" id="KW-0975">Bacterial flagellum</keyword>
<dbReference type="PANTHER" id="PTHR30435:SF1">
    <property type="entry name" value="FLAGELLAR HOOK PROTEIN FLGE"/>
    <property type="match status" value="1"/>
</dbReference>
<name>A1WUE2_HALHL</name>
<evidence type="ECO:0000313" key="11">
    <source>
        <dbReference type="Proteomes" id="UP000000647"/>
    </source>
</evidence>
<sequence length="418" mass="45260">MSFNISLTGINSASKDLETTSNNLANAGTTGFKESRAEFNDLFAMGPMGIPQLAVGQGSRLANVGQMFSQGSFDFTERSLDLGIEGRGFFRMEDDGEVSYTRAGQFEVDRDGYIVNNTGKRLTGFQTDEDGSRIGDGRDQLQLPTDGIPARASENVEIAANLSADADVIDEGVAFDPDDNETFTESTTTTLYDSQGSARDATFYFRKVGNNEWDVYTQVDGVDYEQADTEGDYFGPHRLSFDTSGSLVDAEGDDEGRIASLEDVPLLAEVDDLDLDIDFGEMTQFARPFNVTNVSQDGYAAGEFENINVEGDGTILARYSNGEAQAVGQVALTSFPSEEKLQSVGETSWQATRDAGDPLIGVPGQGQFGRVENGALEQSNVEVSDQLVNMITAQRNFSANAQMVSTQDQVTQEILNIR</sequence>
<dbReference type="InterPro" id="IPR010930">
    <property type="entry name" value="Flg_bb/hook_C_dom"/>
</dbReference>
<evidence type="ECO:0000259" key="6">
    <source>
        <dbReference type="Pfam" id="PF00460"/>
    </source>
</evidence>
<dbReference type="InterPro" id="IPR020013">
    <property type="entry name" value="Flagellar_FlgE/F/G"/>
</dbReference>
<comment type="similarity">
    <text evidence="2 5">Belongs to the flagella basal body rod proteins family.</text>
</comment>
<dbReference type="STRING" id="349124.Hhal_0517"/>
<evidence type="ECO:0000256" key="4">
    <source>
        <dbReference type="ARBA" id="ARBA00023143"/>
    </source>
</evidence>
<dbReference type="InterPro" id="IPR053967">
    <property type="entry name" value="LlgE_F_G-like_D1"/>
</dbReference>
<organism evidence="10 11">
    <name type="scientific">Halorhodospira halophila (strain DSM 244 / SL1)</name>
    <name type="common">Ectothiorhodospira halophila (strain DSM 244 / SL1)</name>
    <dbReference type="NCBI Taxonomy" id="349124"/>
    <lineage>
        <taxon>Bacteria</taxon>
        <taxon>Pseudomonadati</taxon>
        <taxon>Pseudomonadota</taxon>
        <taxon>Gammaproteobacteria</taxon>
        <taxon>Chromatiales</taxon>
        <taxon>Ectothiorhodospiraceae</taxon>
        <taxon>Halorhodospira</taxon>
    </lineage>
</organism>
<evidence type="ECO:0000256" key="5">
    <source>
        <dbReference type="RuleBase" id="RU362116"/>
    </source>
</evidence>
<evidence type="ECO:0000313" key="10">
    <source>
        <dbReference type="EMBL" id="ABM61304.1"/>
    </source>
</evidence>
<evidence type="ECO:0000256" key="1">
    <source>
        <dbReference type="ARBA" id="ARBA00004117"/>
    </source>
</evidence>
<keyword evidence="10" id="KW-0282">Flagellum</keyword>
<evidence type="ECO:0000259" key="8">
    <source>
        <dbReference type="Pfam" id="PF07559"/>
    </source>
</evidence>
<reference evidence="10 11" key="2">
    <citation type="journal article" date="2013" name="Stand. Genomic Sci.">
        <title>Complete genome sequence of Halorhodospira halophila SL1.</title>
        <authorList>
            <person name="Challacombe J.F."/>
            <person name="Majid S."/>
            <person name="Deole R."/>
            <person name="Brettin T.S."/>
            <person name="Bruce D."/>
            <person name="Delano S.F."/>
            <person name="Detter J.C."/>
            <person name="Gleasner C.D."/>
            <person name="Han C.S."/>
            <person name="Misra M."/>
            <person name="Reitenga K.G."/>
            <person name="Mikhailova N."/>
            <person name="Woyke T."/>
            <person name="Pitluck S."/>
            <person name="Nolan M."/>
            <person name="Land M.L."/>
            <person name="Saunders E."/>
            <person name="Tapia R."/>
            <person name="Lapidus A."/>
            <person name="Ivanova N."/>
            <person name="Hoff W.D."/>
        </authorList>
    </citation>
    <scope>NUCLEOTIDE SEQUENCE [LARGE SCALE GENOMIC DNA]</scope>
    <source>
        <strain evidence="11">DSM 244 / SL1</strain>
    </source>
</reference>
<dbReference type="Gene3D" id="2.60.98.20">
    <property type="entry name" value="Flagellar hook protein FlgE"/>
    <property type="match status" value="1"/>
</dbReference>
<feature type="domain" description="Flagellar hook protein FlgE/F/G-like D1" evidence="9">
    <location>
        <begin position="84"/>
        <end position="145"/>
    </location>
</feature>
<dbReference type="GO" id="GO:0009425">
    <property type="term" value="C:bacterial-type flagellum basal body"/>
    <property type="evidence" value="ECO:0007669"/>
    <property type="project" value="UniProtKB-SubCell"/>
</dbReference>
<accession>A1WUE2</accession>
<dbReference type="InterPro" id="IPR001444">
    <property type="entry name" value="Flag_bb_rod_N"/>
</dbReference>
<dbReference type="RefSeq" id="WP_011813327.1">
    <property type="nucleotide sequence ID" value="NC_008789.1"/>
</dbReference>
<dbReference type="NCBIfam" id="TIGR03506">
    <property type="entry name" value="FlgEFG_subfam"/>
    <property type="match status" value="1"/>
</dbReference>
<dbReference type="eggNOG" id="COG1749">
    <property type="taxonomic scope" value="Bacteria"/>
</dbReference>
<dbReference type="Pfam" id="PF22692">
    <property type="entry name" value="LlgE_F_G_D1"/>
    <property type="match status" value="1"/>
</dbReference>
<dbReference type="Pfam" id="PF06429">
    <property type="entry name" value="Flg_bbr_C"/>
    <property type="match status" value="1"/>
</dbReference>
<dbReference type="Pfam" id="PF00460">
    <property type="entry name" value="Flg_bb_rod"/>
    <property type="match status" value="1"/>
</dbReference>
<comment type="subcellular location">
    <subcellularLocation>
        <location evidence="1 5">Bacterial flagellum basal body</location>
    </subcellularLocation>
</comment>
<keyword evidence="10" id="KW-0966">Cell projection</keyword>
<evidence type="ECO:0000256" key="2">
    <source>
        <dbReference type="ARBA" id="ARBA00009677"/>
    </source>
</evidence>
<dbReference type="KEGG" id="hha:Hhal_0517"/>
<dbReference type="OrthoDB" id="8578401at2"/>
<dbReference type="HOGENOM" id="CLU_013687_2_0_6"/>
<feature type="domain" description="Flagellar basal body rod protein N-terminal" evidence="6">
    <location>
        <begin position="4"/>
        <end position="33"/>
    </location>
</feature>
<dbReference type="PANTHER" id="PTHR30435">
    <property type="entry name" value="FLAGELLAR PROTEIN"/>
    <property type="match status" value="1"/>
</dbReference>
<evidence type="ECO:0000259" key="7">
    <source>
        <dbReference type="Pfam" id="PF06429"/>
    </source>
</evidence>
<dbReference type="InterPro" id="IPR037058">
    <property type="entry name" value="Falgellar_hook_FlgE_sf"/>
</dbReference>